<accession>A0ABD5CMK1</accession>
<keyword evidence="2 5" id="KW-0808">Transferase</keyword>
<dbReference type="NCBIfam" id="NF005404">
    <property type="entry name" value="PRK06954.1"/>
    <property type="match status" value="1"/>
</dbReference>
<feature type="active site" description="Proton acceptor" evidence="4">
    <location>
        <position position="358"/>
    </location>
</feature>
<evidence type="ECO:0000313" key="9">
    <source>
        <dbReference type="Proteomes" id="UP001245184"/>
    </source>
</evidence>
<dbReference type="PROSITE" id="PS00099">
    <property type="entry name" value="THIOLASE_3"/>
    <property type="match status" value="1"/>
</dbReference>
<reference evidence="8 9" key="1">
    <citation type="submission" date="2023-08" db="EMBL/GenBank/DDBJ databases">
        <title>Genome sequencing of plant associated microbes to promote plant fitness in Sorghum bicolor and Oryza sativa.</title>
        <authorList>
            <person name="Coleman-Derr D."/>
        </authorList>
    </citation>
    <scope>NUCLEOTIDE SEQUENCE [LARGE SCALE GENOMIC DNA]</scope>
    <source>
        <strain evidence="8 9">SLBN-33</strain>
    </source>
</reference>
<comment type="similarity">
    <text evidence="1 5">Belongs to the thiolase-like superfamily. Thiolase family.</text>
</comment>
<gene>
    <name evidence="8" type="ORF">QF025_004806</name>
</gene>
<dbReference type="CDD" id="cd00751">
    <property type="entry name" value="thiolase"/>
    <property type="match status" value="1"/>
</dbReference>
<dbReference type="FunFam" id="3.40.47.10:FF:000010">
    <property type="entry name" value="Acetyl-CoA acetyltransferase (Thiolase)"/>
    <property type="match status" value="1"/>
</dbReference>
<evidence type="ECO:0000256" key="4">
    <source>
        <dbReference type="PIRSR" id="PIRSR000429-1"/>
    </source>
</evidence>
<proteinExistence type="inferred from homology"/>
<evidence type="ECO:0000259" key="6">
    <source>
        <dbReference type="Pfam" id="PF00108"/>
    </source>
</evidence>
<dbReference type="RefSeq" id="WP_310033546.1">
    <property type="nucleotide sequence ID" value="NZ_JAVIZN010000002.1"/>
</dbReference>
<feature type="domain" description="Thiolase N-terminal" evidence="6">
    <location>
        <begin position="11"/>
        <end position="272"/>
    </location>
</feature>
<dbReference type="Gene3D" id="3.40.47.10">
    <property type="match status" value="1"/>
</dbReference>
<protein>
    <submittedName>
        <fullName evidence="8">Acetyl-CoA C-acetyltransferase</fullName>
        <ecNumber evidence="8">2.3.1.9</ecNumber>
    </submittedName>
</protein>
<evidence type="ECO:0000259" key="7">
    <source>
        <dbReference type="Pfam" id="PF02803"/>
    </source>
</evidence>
<dbReference type="GO" id="GO:0044281">
    <property type="term" value="P:small molecule metabolic process"/>
    <property type="evidence" value="ECO:0007669"/>
    <property type="project" value="UniProtKB-ARBA"/>
</dbReference>
<dbReference type="GO" id="GO:0003985">
    <property type="term" value="F:acetyl-CoA C-acetyltransferase activity"/>
    <property type="evidence" value="ECO:0007669"/>
    <property type="project" value="UniProtKB-EC"/>
</dbReference>
<evidence type="ECO:0000256" key="5">
    <source>
        <dbReference type="RuleBase" id="RU003557"/>
    </source>
</evidence>
<dbReference type="PANTHER" id="PTHR18919:SF138">
    <property type="entry name" value="ACETYL-COA C-ACETYLTRANSFERASE"/>
    <property type="match status" value="1"/>
</dbReference>
<dbReference type="SUPFAM" id="SSF53901">
    <property type="entry name" value="Thiolase-like"/>
    <property type="match status" value="2"/>
</dbReference>
<dbReference type="InterPro" id="IPR020610">
    <property type="entry name" value="Thiolase_AS"/>
</dbReference>
<evidence type="ECO:0000256" key="1">
    <source>
        <dbReference type="ARBA" id="ARBA00010982"/>
    </source>
</evidence>
<name>A0ABD5CMK1_9BURK</name>
<dbReference type="InterPro" id="IPR020617">
    <property type="entry name" value="Thiolase_C"/>
</dbReference>
<sequence>MTASSTSDDPVVIVAAARTPLGGFQGNFASLTAPVLGAHAIRAAVQRAGLQPDAVDEVLMGCVLPAGLGQAPARQASLGAGLPLSAGCTTINKVCGSGMKAAMLAHDLLLSGSQRVIVAGGMESMSNAPYLLPKARSGQRLGHGQVLDHMFFDGLEDHYGLASDGRLMGTFAEDCARRFDFTREAQDAFASTSTLRAQQAQRDGLFRWELAPMTVPGRNGEILIDEDEAPAKAQLDKIPKLKPAFAKDGTVTAANSSSIADGAAALVLMRQSTAREHGLAPLAVIRVHATHSQEPAWFTTAPVGAIQKLLATVGWRASDVDVWEINEAFAVVVMAAMRELALSHERVNVHGGACALGHPIGATGARVIVTLLGALRQRGGKRGVASLCIGGGEATAVGVEVG</sequence>
<keyword evidence="3 5" id="KW-0012">Acyltransferase</keyword>
<dbReference type="PANTHER" id="PTHR18919">
    <property type="entry name" value="ACETYL-COA C-ACYLTRANSFERASE"/>
    <property type="match status" value="1"/>
</dbReference>
<dbReference type="Proteomes" id="UP001245184">
    <property type="component" value="Unassembled WGS sequence"/>
</dbReference>
<evidence type="ECO:0000256" key="3">
    <source>
        <dbReference type="ARBA" id="ARBA00023315"/>
    </source>
</evidence>
<dbReference type="InterPro" id="IPR002155">
    <property type="entry name" value="Thiolase"/>
</dbReference>
<dbReference type="Pfam" id="PF00108">
    <property type="entry name" value="Thiolase_N"/>
    <property type="match status" value="1"/>
</dbReference>
<dbReference type="AlphaFoldDB" id="A0ABD5CMK1"/>
<dbReference type="InterPro" id="IPR016039">
    <property type="entry name" value="Thiolase-like"/>
</dbReference>
<feature type="active site" description="Acyl-thioester intermediate" evidence="4">
    <location>
        <position position="95"/>
    </location>
</feature>
<feature type="active site" description="Proton acceptor" evidence="4">
    <location>
        <position position="388"/>
    </location>
</feature>
<dbReference type="PIRSF" id="PIRSF000429">
    <property type="entry name" value="Ac-CoA_Ac_transf"/>
    <property type="match status" value="1"/>
</dbReference>
<organism evidence="8 9">
    <name type="scientific">Paraburkholderia graminis</name>
    <dbReference type="NCBI Taxonomy" id="60548"/>
    <lineage>
        <taxon>Bacteria</taxon>
        <taxon>Pseudomonadati</taxon>
        <taxon>Pseudomonadota</taxon>
        <taxon>Betaproteobacteria</taxon>
        <taxon>Burkholderiales</taxon>
        <taxon>Burkholderiaceae</taxon>
        <taxon>Paraburkholderia</taxon>
    </lineage>
</organism>
<dbReference type="InterPro" id="IPR020616">
    <property type="entry name" value="Thiolase_N"/>
</dbReference>
<dbReference type="EC" id="2.3.1.9" evidence="8"/>
<evidence type="ECO:0000256" key="2">
    <source>
        <dbReference type="ARBA" id="ARBA00022679"/>
    </source>
</evidence>
<dbReference type="Pfam" id="PF02803">
    <property type="entry name" value="Thiolase_C"/>
    <property type="match status" value="1"/>
</dbReference>
<comment type="caution">
    <text evidence="8">The sequence shown here is derived from an EMBL/GenBank/DDBJ whole genome shotgun (WGS) entry which is preliminary data.</text>
</comment>
<evidence type="ECO:0000313" key="8">
    <source>
        <dbReference type="EMBL" id="MDR6206086.1"/>
    </source>
</evidence>
<feature type="domain" description="Thiolase C-terminal" evidence="7">
    <location>
        <begin position="280"/>
        <end position="400"/>
    </location>
</feature>
<dbReference type="EMBL" id="JAVIZN010000002">
    <property type="protein sequence ID" value="MDR6206086.1"/>
    <property type="molecule type" value="Genomic_DNA"/>
</dbReference>
<dbReference type="NCBIfam" id="TIGR01930">
    <property type="entry name" value="AcCoA-C-Actrans"/>
    <property type="match status" value="1"/>
</dbReference>